<keyword evidence="2" id="KW-1185">Reference proteome</keyword>
<sequence length="388" mass="43730">MYDDRPPMAILVEDLIERILDHAHYIDSRILHNCSLVCRPFLFLARKRLFRDVNIFIIPDLPGEGTTEAQLATSHLEFIASNDYVASIIRRLCFHYTDQQNADHPMTWAATIAALSRLYPKLHSIRHIFVHSSLLADWFRLNDSLTQTIIRICHIPTVDCVELFYVGLSFTDLMSFLRVRKLVLVGVYLIYDVGLSMIFPTESRELSTLVDLSVTLRNVASAEPIYFMAQAAGRSLRSLEWLASPHHTRSDTRLSVIDLNTFSSLVSLRVWVPISDTAVVLALGDLLARANATVIETVTLLCGYHHLHDMQPSTVSAWHAVDSALTDIGVYSKLKAIELCVKEPSFTKQYTQIPRSEANINEASAIFRSLLPLSAIRGLLQPSPLSHH</sequence>
<dbReference type="OrthoDB" id="2745898at2759"/>
<accession>A0A8H5BUT8</accession>
<dbReference type="AlphaFoldDB" id="A0A8H5BUT8"/>
<reference evidence="1 2" key="1">
    <citation type="journal article" date="2020" name="ISME J.">
        <title>Uncovering the hidden diversity of litter-decomposition mechanisms in mushroom-forming fungi.</title>
        <authorList>
            <person name="Floudas D."/>
            <person name="Bentzer J."/>
            <person name="Ahren D."/>
            <person name="Johansson T."/>
            <person name="Persson P."/>
            <person name="Tunlid A."/>
        </authorList>
    </citation>
    <scope>NUCLEOTIDE SEQUENCE [LARGE SCALE GENOMIC DNA]</scope>
    <source>
        <strain evidence="1 2">CBS 101986</strain>
    </source>
</reference>
<dbReference type="Proteomes" id="UP000567179">
    <property type="component" value="Unassembled WGS sequence"/>
</dbReference>
<protein>
    <recommendedName>
        <fullName evidence="3">F-box domain-containing protein</fullName>
    </recommendedName>
</protein>
<proteinExistence type="predicted"/>
<evidence type="ECO:0000313" key="2">
    <source>
        <dbReference type="Proteomes" id="UP000567179"/>
    </source>
</evidence>
<comment type="caution">
    <text evidence="1">The sequence shown here is derived from an EMBL/GenBank/DDBJ whole genome shotgun (WGS) entry which is preliminary data.</text>
</comment>
<name>A0A8H5BUT8_9AGAR</name>
<evidence type="ECO:0000313" key="1">
    <source>
        <dbReference type="EMBL" id="KAF5329718.1"/>
    </source>
</evidence>
<gene>
    <name evidence="1" type="ORF">D9619_009158</name>
</gene>
<evidence type="ECO:0008006" key="3">
    <source>
        <dbReference type="Google" id="ProtNLM"/>
    </source>
</evidence>
<dbReference type="EMBL" id="JAACJJ010000002">
    <property type="protein sequence ID" value="KAF5329718.1"/>
    <property type="molecule type" value="Genomic_DNA"/>
</dbReference>
<organism evidence="1 2">
    <name type="scientific">Psilocybe cf. subviscida</name>
    <dbReference type="NCBI Taxonomy" id="2480587"/>
    <lineage>
        <taxon>Eukaryota</taxon>
        <taxon>Fungi</taxon>
        <taxon>Dikarya</taxon>
        <taxon>Basidiomycota</taxon>
        <taxon>Agaricomycotina</taxon>
        <taxon>Agaricomycetes</taxon>
        <taxon>Agaricomycetidae</taxon>
        <taxon>Agaricales</taxon>
        <taxon>Agaricineae</taxon>
        <taxon>Strophariaceae</taxon>
        <taxon>Psilocybe</taxon>
    </lineage>
</organism>